<keyword evidence="8" id="KW-1185">Reference proteome</keyword>
<dbReference type="PANTHER" id="PTHR46383">
    <property type="entry name" value="ASPARTATE AMINOTRANSFERASE"/>
    <property type="match status" value="1"/>
</dbReference>
<proteinExistence type="inferred from homology"/>
<evidence type="ECO:0000256" key="5">
    <source>
        <dbReference type="ARBA" id="ARBA00022898"/>
    </source>
</evidence>
<dbReference type="GO" id="GO:0008483">
    <property type="term" value="F:transaminase activity"/>
    <property type="evidence" value="ECO:0007669"/>
    <property type="project" value="UniProtKB-KW"/>
</dbReference>
<evidence type="ECO:0000313" key="8">
    <source>
        <dbReference type="Proteomes" id="UP000198641"/>
    </source>
</evidence>
<dbReference type="STRING" id="284577.SAMN05216571_11324"/>
<dbReference type="InterPro" id="IPR015421">
    <property type="entry name" value="PyrdxlP-dep_Trfase_major"/>
</dbReference>
<reference evidence="7 8" key="1">
    <citation type="submission" date="2016-10" db="EMBL/GenBank/DDBJ databases">
        <authorList>
            <person name="de Groot N.N."/>
        </authorList>
    </citation>
    <scope>NUCLEOTIDE SEQUENCE [LARGE SCALE GENOMIC DNA]</scope>
    <source>
        <strain evidence="7 8">BH539</strain>
    </source>
</reference>
<evidence type="ECO:0000256" key="3">
    <source>
        <dbReference type="ARBA" id="ARBA00022576"/>
    </source>
</evidence>
<dbReference type="Gene3D" id="3.40.640.10">
    <property type="entry name" value="Type I PLP-dependent aspartate aminotransferase-like (Major domain)"/>
    <property type="match status" value="1"/>
</dbReference>
<dbReference type="Gene3D" id="3.90.1150.10">
    <property type="entry name" value="Aspartate Aminotransferase, domain 1"/>
    <property type="match status" value="1"/>
</dbReference>
<dbReference type="PANTHER" id="PTHR46383:SF1">
    <property type="entry name" value="ASPARTATE AMINOTRANSFERASE"/>
    <property type="match status" value="1"/>
</dbReference>
<protein>
    <submittedName>
        <fullName evidence="7">Arginine:pyruvate transaminase</fullName>
    </submittedName>
</protein>
<keyword evidence="5" id="KW-0663">Pyridoxal phosphate</keyword>
<dbReference type="RefSeq" id="WP_092527645.1">
    <property type="nucleotide sequence ID" value="NZ_FNCI01000013.1"/>
</dbReference>
<dbReference type="InterPro" id="IPR004839">
    <property type="entry name" value="Aminotransferase_I/II_large"/>
</dbReference>
<keyword evidence="3" id="KW-0032">Aminotransferase</keyword>
<dbReference type="CDD" id="cd00609">
    <property type="entry name" value="AAT_like"/>
    <property type="match status" value="1"/>
</dbReference>
<dbReference type="InterPro" id="IPR050596">
    <property type="entry name" value="AspAT/PAT-like"/>
</dbReference>
<dbReference type="Proteomes" id="UP000198641">
    <property type="component" value="Unassembled WGS sequence"/>
</dbReference>
<organism evidence="7 8">
    <name type="scientific">Onishia taeanensis</name>
    <dbReference type="NCBI Taxonomy" id="284577"/>
    <lineage>
        <taxon>Bacteria</taxon>
        <taxon>Pseudomonadati</taxon>
        <taxon>Pseudomonadota</taxon>
        <taxon>Gammaproteobacteria</taxon>
        <taxon>Oceanospirillales</taxon>
        <taxon>Halomonadaceae</taxon>
        <taxon>Onishia</taxon>
    </lineage>
</organism>
<dbReference type="EMBL" id="FNCI01000013">
    <property type="protein sequence ID" value="SDG42878.1"/>
    <property type="molecule type" value="Genomic_DNA"/>
</dbReference>
<feature type="domain" description="Aminotransferase class I/classII large" evidence="6">
    <location>
        <begin position="33"/>
        <end position="380"/>
    </location>
</feature>
<comment type="cofactor">
    <cofactor evidence="1">
        <name>pyridoxal 5'-phosphate</name>
        <dbReference type="ChEBI" id="CHEBI:597326"/>
    </cofactor>
</comment>
<evidence type="ECO:0000256" key="2">
    <source>
        <dbReference type="ARBA" id="ARBA00007441"/>
    </source>
</evidence>
<dbReference type="GO" id="GO:0030170">
    <property type="term" value="F:pyridoxal phosphate binding"/>
    <property type="evidence" value="ECO:0007669"/>
    <property type="project" value="InterPro"/>
</dbReference>
<dbReference type="GO" id="GO:0006520">
    <property type="term" value="P:amino acid metabolic process"/>
    <property type="evidence" value="ECO:0007669"/>
    <property type="project" value="InterPro"/>
</dbReference>
<name>A0A1G7U691_9GAMM</name>
<dbReference type="SUPFAM" id="SSF53383">
    <property type="entry name" value="PLP-dependent transferases"/>
    <property type="match status" value="1"/>
</dbReference>
<dbReference type="AlphaFoldDB" id="A0A1G7U691"/>
<accession>A0A1G7U691</accession>
<evidence type="ECO:0000256" key="1">
    <source>
        <dbReference type="ARBA" id="ARBA00001933"/>
    </source>
</evidence>
<dbReference type="OrthoDB" id="9763453at2"/>
<dbReference type="InterPro" id="IPR015422">
    <property type="entry name" value="PyrdxlP-dep_Trfase_small"/>
</dbReference>
<dbReference type="InterPro" id="IPR015424">
    <property type="entry name" value="PyrdxlP-dep_Trfase"/>
</dbReference>
<evidence type="ECO:0000313" key="7">
    <source>
        <dbReference type="EMBL" id="SDG42878.1"/>
    </source>
</evidence>
<comment type="similarity">
    <text evidence="2">Belongs to the class-I pyridoxal-phosphate-dependent aminotransferase family.</text>
</comment>
<sequence length="406" mass="44083">MRYASITDRLYDLGGDKWAVHNAARARQAKGEELIELSIGEPDITTDPALVEHCIDALRAGRTRYSNGRGEPGLVDALIESYAPRFPGIGEENVLCFPGTQTALFAVILALAGEGDGVLSGDPYYATYEGVIRAAGAHLQPVPLRMEHDFIMQPDDLAAAITPESRVLMLNTPHNPTGAVLDRETLEQLGKLCIEHDLWILCDEVYEALIFDGDFVSPLEIEALRERTVVVSSISKSHAATGFRSGWSIGPVEFSRRLLPISETMLFGNQPFIADMTEAALRQHFDTADRLCEALGRRAKLLHEAVGRVPALSSSLPQGGMFLMIDVAKTGLDGEAFAWRLLEEQGVAVMPGASFGDSATTLIRVALTVPDEVLMQAVDKMATLCQRLDGKDLDAETHQTEASNPA</sequence>
<dbReference type="Pfam" id="PF00155">
    <property type="entry name" value="Aminotran_1_2"/>
    <property type="match status" value="1"/>
</dbReference>
<keyword evidence="4" id="KW-0808">Transferase</keyword>
<evidence type="ECO:0000259" key="6">
    <source>
        <dbReference type="Pfam" id="PF00155"/>
    </source>
</evidence>
<gene>
    <name evidence="7" type="ORF">SAMN05216571_11324</name>
</gene>
<evidence type="ECO:0000256" key="4">
    <source>
        <dbReference type="ARBA" id="ARBA00022679"/>
    </source>
</evidence>
<keyword evidence="7" id="KW-0670">Pyruvate</keyword>